<dbReference type="PROSITE" id="PS50088">
    <property type="entry name" value="ANK_REPEAT"/>
    <property type="match status" value="1"/>
</dbReference>
<accession>A0A9K3LGX2</accession>
<dbReference type="OrthoDB" id="7464126at2759"/>
<dbReference type="EMBL" id="JAGRRH010000013">
    <property type="protein sequence ID" value="KAG7360711.1"/>
    <property type="molecule type" value="Genomic_DNA"/>
</dbReference>
<reference evidence="2" key="2">
    <citation type="submission" date="2021-04" db="EMBL/GenBank/DDBJ databases">
        <authorList>
            <person name="Podell S."/>
        </authorList>
    </citation>
    <scope>NUCLEOTIDE SEQUENCE</scope>
    <source>
        <strain evidence="2">Hildebrandi</strain>
    </source>
</reference>
<dbReference type="Pfam" id="PF12796">
    <property type="entry name" value="Ank_2"/>
    <property type="match status" value="1"/>
</dbReference>
<evidence type="ECO:0000313" key="3">
    <source>
        <dbReference type="Proteomes" id="UP000693970"/>
    </source>
</evidence>
<keyword evidence="3" id="KW-1185">Reference proteome</keyword>
<proteinExistence type="predicted"/>
<organism evidence="2 3">
    <name type="scientific">Nitzschia inconspicua</name>
    <dbReference type="NCBI Taxonomy" id="303405"/>
    <lineage>
        <taxon>Eukaryota</taxon>
        <taxon>Sar</taxon>
        <taxon>Stramenopiles</taxon>
        <taxon>Ochrophyta</taxon>
        <taxon>Bacillariophyta</taxon>
        <taxon>Bacillariophyceae</taxon>
        <taxon>Bacillariophycidae</taxon>
        <taxon>Bacillariales</taxon>
        <taxon>Bacillariaceae</taxon>
        <taxon>Nitzschia</taxon>
    </lineage>
</organism>
<dbReference type="PROSITE" id="PS50297">
    <property type="entry name" value="ANK_REP_REGION"/>
    <property type="match status" value="1"/>
</dbReference>
<protein>
    <submittedName>
        <fullName evidence="2">Ankyrin repeat domain protein</fullName>
    </submittedName>
</protein>
<feature type="repeat" description="ANK" evidence="1">
    <location>
        <begin position="123"/>
        <end position="149"/>
    </location>
</feature>
<evidence type="ECO:0000313" key="2">
    <source>
        <dbReference type="EMBL" id="KAG7360711.1"/>
    </source>
</evidence>
<sequence>MTINFKGISSTANARPRSFMGMLGVISNSNSNTCDNIKFGRSGRFPPLERLLRRGDFPTIIQLLKDPNANLDRWFDSEYNFVGENALHLIMRYGPPAELVTCLIARLKESGVSSQPEVTVDHRGRTPLHLACESHCEPAVIHALLETSAGALSARSKDVDGRLPLHLLCRGCKLPRIRKSKDAQQGRVVALREMATNITLLVGLSPRTACVPDYKHNTALDYIQNVKIEKEDEVCREIWEAMKQELTIAMDLSLTTATIQNSHQAGMVIKFNTECTDVDNVSVLSCPCGT</sequence>
<keyword evidence="1" id="KW-0040">ANK repeat</keyword>
<name>A0A9K3LGX2_9STRA</name>
<dbReference type="InterPro" id="IPR002110">
    <property type="entry name" value="Ankyrin_rpt"/>
</dbReference>
<reference evidence="2" key="1">
    <citation type="journal article" date="2021" name="Sci. Rep.">
        <title>Diploid genomic architecture of Nitzschia inconspicua, an elite biomass production diatom.</title>
        <authorList>
            <person name="Oliver A."/>
            <person name="Podell S."/>
            <person name="Pinowska A."/>
            <person name="Traller J.C."/>
            <person name="Smith S.R."/>
            <person name="McClure R."/>
            <person name="Beliaev A."/>
            <person name="Bohutskyi P."/>
            <person name="Hill E.A."/>
            <person name="Rabines A."/>
            <person name="Zheng H."/>
            <person name="Allen L.Z."/>
            <person name="Kuo A."/>
            <person name="Grigoriev I.V."/>
            <person name="Allen A.E."/>
            <person name="Hazlebeck D."/>
            <person name="Allen E.E."/>
        </authorList>
    </citation>
    <scope>NUCLEOTIDE SEQUENCE</scope>
    <source>
        <strain evidence="2">Hildebrandi</strain>
    </source>
</reference>
<gene>
    <name evidence="2" type="ORF">IV203_035810</name>
</gene>
<evidence type="ECO:0000256" key="1">
    <source>
        <dbReference type="PROSITE-ProRule" id="PRU00023"/>
    </source>
</evidence>
<comment type="caution">
    <text evidence="2">The sequence shown here is derived from an EMBL/GenBank/DDBJ whole genome shotgun (WGS) entry which is preliminary data.</text>
</comment>
<dbReference type="Proteomes" id="UP000693970">
    <property type="component" value="Unassembled WGS sequence"/>
</dbReference>
<dbReference type="AlphaFoldDB" id="A0A9K3LGX2"/>